<comment type="subunit">
    <text evidence="13">Interacts with CSRP3.</text>
</comment>
<evidence type="ECO:0000256" key="12">
    <source>
        <dbReference type="ARBA" id="ARBA00053432"/>
    </source>
</evidence>
<dbReference type="InterPro" id="IPR016169">
    <property type="entry name" value="FAD-bd_PCMH_sub2"/>
</dbReference>
<dbReference type="Gene3D" id="3.30.70.2740">
    <property type="match status" value="1"/>
</dbReference>
<dbReference type="AlphaFoldDB" id="A0A2G8JQ77"/>
<evidence type="ECO:0000259" key="15">
    <source>
        <dbReference type="PROSITE" id="PS51387"/>
    </source>
</evidence>
<dbReference type="InterPro" id="IPR036318">
    <property type="entry name" value="FAD-bd_PCMH-like_sf"/>
</dbReference>
<feature type="domain" description="FAD-binding PCMH-type" evidence="15">
    <location>
        <begin position="74"/>
        <end position="255"/>
    </location>
</feature>
<comment type="cofactor">
    <cofactor evidence="1">
        <name>FAD</name>
        <dbReference type="ChEBI" id="CHEBI:57692"/>
    </cofactor>
</comment>
<keyword evidence="6" id="KW-0809">Transit peptide</keyword>
<dbReference type="STRING" id="307972.A0A2G8JQ77"/>
<dbReference type="PANTHER" id="PTHR11748">
    <property type="entry name" value="D-LACTATE DEHYDROGENASE"/>
    <property type="match status" value="1"/>
</dbReference>
<dbReference type="Gene3D" id="1.10.45.10">
    <property type="entry name" value="Vanillyl-alcohol Oxidase, Chain A, domain 4"/>
    <property type="match status" value="1"/>
</dbReference>
<evidence type="ECO:0000256" key="5">
    <source>
        <dbReference type="ARBA" id="ARBA00022827"/>
    </source>
</evidence>
<dbReference type="Pfam" id="PF02913">
    <property type="entry name" value="FAD-oxidase_C"/>
    <property type="match status" value="1"/>
</dbReference>
<evidence type="ECO:0000313" key="16">
    <source>
        <dbReference type="EMBL" id="PIK37879.1"/>
    </source>
</evidence>
<keyword evidence="5" id="KW-0274">FAD</keyword>
<dbReference type="FunFam" id="3.30.465.10:FF:000030">
    <property type="entry name" value="probable D-lactate dehydrogenase, mitochondrial"/>
    <property type="match status" value="1"/>
</dbReference>
<comment type="caution">
    <text evidence="16">The sequence shown here is derived from an EMBL/GenBank/DDBJ whole genome shotgun (WGS) entry which is preliminary data.</text>
</comment>
<dbReference type="InterPro" id="IPR006094">
    <property type="entry name" value="Oxid_FAD_bind_N"/>
</dbReference>
<comment type="subcellular location">
    <subcellularLocation>
        <location evidence="2">Mitochondrion</location>
    </subcellularLocation>
</comment>
<evidence type="ECO:0000256" key="13">
    <source>
        <dbReference type="ARBA" id="ARBA00063083"/>
    </source>
</evidence>
<accession>A0A2G8JQ77</accession>
<gene>
    <name evidence="16" type="ORF">BSL78_25286</name>
</gene>
<evidence type="ECO:0000256" key="8">
    <source>
        <dbReference type="ARBA" id="ARBA00023002"/>
    </source>
</evidence>
<evidence type="ECO:0000256" key="2">
    <source>
        <dbReference type="ARBA" id="ARBA00004173"/>
    </source>
</evidence>
<dbReference type="InterPro" id="IPR016171">
    <property type="entry name" value="Vanillyl_alc_oxidase_C-sub2"/>
</dbReference>
<dbReference type="PANTHER" id="PTHR11748:SF111">
    <property type="entry name" value="D-LACTATE DEHYDROGENASE, MITOCHONDRIAL-RELATED"/>
    <property type="match status" value="1"/>
</dbReference>
<dbReference type="GO" id="GO:0071949">
    <property type="term" value="F:FAD binding"/>
    <property type="evidence" value="ECO:0007669"/>
    <property type="project" value="InterPro"/>
</dbReference>
<keyword evidence="17" id="KW-1185">Reference proteome</keyword>
<evidence type="ECO:0000256" key="11">
    <source>
        <dbReference type="ARBA" id="ARBA00051477"/>
    </source>
</evidence>
<keyword evidence="8" id="KW-0560">Oxidoreductase</keyword>
<dbReference type="FunFam" id="3.30.43.10:FF:000010">
    <property type="entry name" value="probable D-lactate dehydrogenase, mitochondrial"/>
    <property type="match status" value="1"/>
</dbReference>
<keyword evidence="9" id="KW-0496">Mitochondrion</keyword>
<proteinExistence type="inferred from homology"/>
<dbReference type="PROSITE" id="PS51387">
    <property type="entry name" value="FAD_PCMH"/>
    <property type="match status" value="1"/>
</dbReference>
<evidence type="ECO:0000313" key="17">
    <source>
        <dbReference type="Proteomes" id="UP000230750"/>
    </source>
</evidence>
<dbReference type="FunFam" id="1.10.45.10:FF:000001">
    <property type="entry name" value="D-lactate dehydrogenase mitochondrial"/>
    <property type="match status" value="1"/>
</dbReference>
<dbReference type="OrthoDB" id="5332616at2759"/>
<dbReference type="SUPFAM" id="SSF55103">
    <property type="entry name" value="FAD-linked oxidases, C-terminal domain"/>
    <property type="match status" value="1"/>
</dbReference>
<protein>
    <recommendedName>
        <fullName evidence="14">Probable D-lactate dehydrogenase, mitochondrial</fullName>
        <ecNumber evidence="10">1.1.2.4</ecNumber>
    </recommendedName>
</protein>
<evidence type="ECO:0000256" key="4">
    <source>
        <dbReference type="ARBA" id="ARBA00022630"/>
    </source>
</evidence>
<dbReference type="InterPro" id="IPR016166">
    <property type="entry name" value="FAD-bd_PCMH"/>
</dbReference>
<dbReference type="GO" id="GO:0004458">
    <property type="term" value="F:D-lactate dehydrogenase (cytochrome) activity"/>
    <property type="evidence" value="ECO:0007669"/>
    <property type="project" value="UniProtKB-EC"/>
</dbReference>
<dbReference type="GO" id="GO:0008720">
    <property type="term" value="F:D-lactate dehydrogenase (NAD+) activity"/>
    <property type="evidence" value="ECO:0007669"/>
    <property type="project" value="TreeGrafter"/>
</dbReference>
<dbReference type="EC" id="1.1.2.4" evidence="10"/>
<dbReference type="SUPFAM" id="SSF56176">
    <property type="entry name" value="FAD-binding/transporter-associated domain-like"/>
    <property type="match status" value="1"/>
</dbReference>
<dbReference type="GO" id="GO:0005739">
    <property type="term" value="C:mitochondrion"/>
    <property type="evidence" value="ECO:0007669"/>
    <property type="project" value="UniProtKB-SubCell"/>
</dbReference>
<dbReference type="GO" id="GO:1903457">
    <property type="term" value="P:lactate catabolic process"/>
    <property type="evidence" value="ECO:0007669"/>
    <property type="project" value="TreeGrafter"/>
</dbReference>
<feature type="non-terminal residue" evidence="16">
    <location>
        <position position="1"/>
    </location>
</feature>
<dbReference type="Gene3D" id="3.30.465.10">
    <property type="match status" value="1"/>
</dbReference>
<evidence type="ECO:0000256" key="3">
    <source>
        <dbReference type="ARBA" id="ARBA00008000"/>
    </source>
</evidence>
<name>A0A2G8JQ77_STIJA</name>
<keyword evidence="4" id="KW-0285">Flavoprotein</keyword>
<keyword evidence="7" id="KW-0007">Acetylation</keyword>
<evidence type="ECO:0000256" key="14">
    <source>
        <dbReference type="ARBA" id="ARBA00072812"/>
    </source>
</evidence>
<evidence type="ECO:0000256" key="6">
    <source>
        <dbReference type="ARBA" id="ARBA00022946"/>
    </source>
</evidence>
<dbReference type="InterPro" id="IPR016164">
    <property type="entry name" value="FAD-linked_Oxase-like_C"/>
</dbReference>
<dbReference type="FunFam" id="3.30.70.2740:FF:000001">
    <property type="entry name" value="D-lactate dehydrogenase mitochondrial"/>
    <property type="match status" value="1"/>
</dbReference>
<evidence type="ECO:0000256" key="1">
    <source>
        <dbReference type="ARBA" id="ARBA00001974"/>
    </source>
</evidence>
<organism evidence="16 17">
    <name type="scientific">Stichopus japonicus</name>
    <name type="common">Sea cucumber</name>
    <dbReference type="NCBI Taxonomy" id="307972"/>
    <lineage>
        <taxon>Eukaryota</taxon>
        <taxon>Metazoa</taxon>
        <taxon>Echinodermata</taxon>
        <taxon>Eleutherozoa</taxon>
        <taxon>Echinozoa</taxon>
        <taxon>Holothuroidea</taxon>
        <taxon>Aspidochirotacea</taxon>
        <taxon>Aspidochirotida</taxon>
        <taxon>Stichopodidae</taxon>
        <taxon>Apostichopus</taxon>
    </lineage>
</organism>
<evidence type="ECO:0000256" key="10">
    <source>
        <dbReference type="ARBA" id="ARBA00038897"/>
    </source>
</evidence>
<dbReference type="EMBL" id="MRZV01001436">
    <property type="protein sequence ID" value="PIK37879.1"/>
    <property type="molecule type" value="Genomic_DNA"/>
</dbReference>
<comment type="catalytic activity">
    <reaction evidence="11">
        <text>(R)-lactate + 2 Fe(III)-[cytochrome c] = 2 Fe(II)-[cytochrome c] + pyruvate + 2 H(+)</text>
        <dbReference type="Rhea" id="RHEA:13521"/>
        <dbReference type="Rhea" id="RHEA-COMP:10350"/>
        <dbReference type="Rhea" id="RHEA-COMP:14399"/>
        <dbReference type="ChEBI" id="CHEBI:15361"/>
        <dbReference type="ChEBI" id="CHEBI:15378"/>
        <dbReference type="ChEBI" id="CHEBI:16004"/>
        <dbReference type="ChEBI" id="CHEBI:29033"/>
        <dbReference type="ChEBI" id="CHEBI:29034"/>
        <dbReference type="EC" id="1.1.2.4"/>
    </reaction>
    <physiologicalReaction direction="left-to-right" evidence="11">
        <dbReference type="Rhea" id="RHEA:13522"/>
    </physiologicalReaction>
</comment>
<comment type="similarity">
    <text evidence="3">Belongs to the FAD-binding oxidoreductase/transferase type 4 family.</text>
</comment>
<dbReference type="InterPro" id="IPR004113">
    <property type="entry name" value="FAD-bd_oxidored_4_C"/>
</dbReference>
<evidence type="ECO:0000256" key="7">
    <source>
        <dbReference type="ARBA" id="ARBA00022990"/>
    </source>
</evidence>
<sequence length="510" mass="56004">IDCIHNIAILGRKMFPAKCLKRLLSSDSLYPKFCSSEIISADIFKSLQSIVGDKNISKAEAVCSQHSHDESYYRGNLPAAVVWPQSVQEVSHVVKICHKHRIPMIPFGTGTGLEGGVLSEQDGCVAINLTKMEEITGFHPEDLDVSVQPGVTRHMLNNHLKSHGLHFPIDPGADASLCGMCATGASGTNAVRYGTMKENVLNMEVVLADGTIVHTAGKNRRTKKSSAGYNLTNLFVGSEGTLGLITEATLRVYGIPEKMVSAVCSFDTVKSAVDCVAQVMQSGIPMARIEFLDDMAMNCANKYSHLEYRVAPTLFLEFQGSESSVEVDIETVGEIVKFNNGSEFQYSQTMEERNKLWKARHEFWYSMLALRPGGKGYSTDVCVPISELPDVISYAKEELSSSNLLYSIVGHVGDGNFHCGMNIDMDDEDEVRRVKEFSSNLVKRALAANGTCTGEHGVGLGKRKYLIDEFAESGVMLMAQLKRTMDPYNLLNPGKVLLPEYLEKFASSKK</sequence>
<comment type="function">
    <text evidence="12">Involved in D-lactate, but not L-lactate catabolic process.</text>
</comment>
<dbReference type="Pfam" id="PF01565">
    <property type="entry name" value="FAD_binding_4"/>
    <property type="match status" value="1"/>
</dbReference>
<reference evidence="16 17" key="1">
    <citation type="journal article" date="2017" name="PLoS Biol.">
        <title>The sea cucumber genome provides insights into morphological evolution and visceral regeneration.</title>
        <authorList>
            <person name="Zhang X."/>
            <person name="Sun L."/>
            <person name="Yuan J."/>
            <person name="Sun Y."/>
            <person name="Gao Y."/>
            <person name="Zhang L."/>
            <person name="Li S."/>
            <person name="Dai H."/>
            <person name="Hamel J.F."/>
            <person name="Liu C."/>
            <person name="Yu Y."/>
            <person name="Liu S."/>
            <person name="Lin W."/>
            <person name="Guo K."/>
            <person name="Jin S."/>
            <person name="Xu P."/>
            <person name="Storey K.B."/>
            <person name="Huan P."/>
            <person name="Zhang T."/>
            <person name="Zhou Y."/>
            <person name="Zhang J."/>
            <person name="Lin C."/>
            <person name="Li X."/>
            <person name="Xing L."/>
            <person name="Huo D."/>
            <person name="Sun M."/>
            <person name="Wang L."/>
            <person name="Mercier A."/>
            <person name="Li F."/>
            <person name="Yang H."/>
            <person name="Xiang J."/>
        </authorList>
    </citation>
    <scope>NUCLEOTIDE SEQUENCE [LARGE SCALE GENOMIC DNA]</scope>
    <source>
        <strain evidence="16">Shaxun</strain>
        <tissue evidence="16">Muscle</tissue>
    </source>
</reference>
<evidence type="ECO:0000256" key="9">
    <source>
        <dbReference type="ARBA" id="ARBA00023128"/>
    </source>
</evidence>
<dbReference type="Proteomes" id="UP000230750">
    <property type="component" value="Unassembled WGS sequence"/>
</dbReference>